<evidence type="ECO:0000313" key="1">
    <source>
        <dbReference type="EMBL" id="EIM79887.1"/>
    </source>
</evidence>
<accession>R7RZZ2</accession>
<organism evidence="1 2">
    <name type="scientific">Stereum hirsutum (strain FP-91666)</name>
    <name type="common">White-rot fungus</name>
    <dbReference type="NCBI Taxonomy" id="721885"/>
    <lineage>
        <taxon>Eukaryota</taxon>
        <taxon>Fungi</taxon>
        <taxon>Dikarya</taxon>
        <taxon>Basidiomycota</taxon>
        <taxon>Agaricomycotina</taxon>
        <taxon>Agaricomycetes</taxon>
        <taxon>Russulales</taxon>
        <taxon>Stereaceae</taxon>
        <taxon>Stereum</taxon>
    </lineage>
</organism>
<dbReference type="Proteomes" id="UP000053927">
    <property type="component" value="Unassembled WGS sequence"/>
</dbReference>
<dbReference type="RefSeq" id="XP_007310885.1">
    <property type="nucleotide sequence ID" value="XM_007310823.1"/>
</dbReference>
<name>R7RZZ2_STEHR</name>
<gene>
    <name evidence="1" type="ORF">STEHIDRAFT_126212</name>
</gene>
<dbReference type="OrthoDB" id="432970at2759"/>
<keyword evidence="2" id="KW-1185">Reference proteome</keyword>
<proteinExistence type="predicted"/>
<protein>
    <submittedName>
        <fullName evidence="1">Uncharacterized protein</fullName>
    </submittedName>
</protein>
<evidence type="ECO:0000313" key="2">
    <source>
        <dbReference type="Proteomes" id="UP000053927"/>
    </source>
</evidence>
<dbReference type="EMBL" id="JH687400">
    <property type="protein sequence ID" value="EIM79887.1"/>
    <property type="molecule type" value="Genomic_DNA"/>
</dbReference>
<dbReference type="KEGG" id="shs:STEHIDRAFT_126212"/>
<dbReference type="GeneID" id="18797726"/>
<sequence>MSWANDNSELTRKWERLVESDPSRVIGIFDNGLYEPLSRNRWGDTRRDIRPASVALEKKINAVSSSSFLRGLLEAGLVQKLCDCISGRCITLERREVFYSESNNEPVMHSPYLVPMRMLFLVARFLQFPPSAADGLVLDTLRTQWPSMMQRIWADPSTTGYPDDQMSLERCMVQMTAQKVVESDPDFVQILHEDEDLTLRIITRQWIHSTKATDNSVLCIYIRSLFFGQSTIYDDTDISLAQRVLQDVWEGSGKSYRIFFTKIVWSIERFSMDDAKEYIFLLSLLYNLSATLKSSAAFSDPDFARTLFKTTAIWECLFRLLSRTAHDSRAAHTAESKQLYRSVIDLFALCVVHTWAEPADAASFLKVVVQAGMFNTFDEVLPLLVSESDLSQSISFALLHIVRLTRTRPSILRFLRQELPRPISVRAILDSSFTGIGKPHPPRYLPNLEQLISIGDASMDQLAHIRSWALWDMLELPGSRRVYETRMHET</sequence>
<reference evidence="2" key="1">
    <citation type="journal article" date="2012" name="Science">
        <title>The Paleozoic origin of enzymatic lignin decomposition reconstructed from 31 fungal genomes.</title>
        <authorList>
            <person name="Floudas D."/>
            <person name="Binder M."/>
            <person name="Riley R."/>
            <person name="Barry K."/>
            <person name="Blanchette R.A."/>
            <person name="Henrissat B."/>
            <person name="Martinez A.T."/>
            <person name="Otillar R."/>
            <person name="Spatafora J.W."/>
            <person name="Yadav J.S."/>
            <person name="Aerts A."/>
            <person name="Benoit I."/>
            <person name="Boyd A."/>
            <person name="Carlson A."/>
            <person name="Copeland A."/>
            <person name="Coutinho P.M."/>
            <person name="de Vries R.P."/>
            <person name="Ferreira P."/>
            <person name="Findley K."/>
            <person name="Foster B."/>
            <person name="Gaskell J."/>
            <person name="Glotzer D."/>
            <person name="Gorecki P."/>
            <person name="Heitman J."/>
            <person name="Hesse C."/>
            <person name="Hori C."/>
            <person name="Igarashi K."/>
            <person name="Jurgens J.A."/>
            <person name="Kallen N."/>
            <person name="Kersten P."/>
            <person name="Kohler A."/>
            <person name="Kuees U."/>
            <person name="Kumar T.K.A."/>
            <person name="Kuo A."/>
            <person name="LaButti K."/>
            <person name="Larrondo L.F."/>
            <person name="Lindquist E."/>
            <person name="Ling A."/>
            <person name="Lombard V."/>
            <person name="Lucas S."/>
            <person name="Lundell T."/>
            <person name="Martin R."/>
            <person name="McLaughlin D.J."/>
            <person name="Morgenstern I."/>
            <person name="Morin E."/>
            <person name="Murat C."/>
            <person name="Nagy L.G."/>
            <person name="Nolan M."/>
            <person name="Ohm R.A."/>
            <person name="Patyshakuliyeva A."/>
            <person name="Rokas A."/>
            <person name="Ruiz-Duenas F.J."/>
            <person name="Sabat G."/>
            <person name="Salamov A."/>
            <person name="Samejima M."/>
            <person name="Schmutz J."/>
            <person name="Slot J.C."/>
            <person name="St John F."/>
            <person name="Stenlid J."/>
            <person name="Sun H."/>
            <person name="Sun S."/>
            <person name="Syed K."/>
            <person name="Tsang A."/>
            <person name="Wiebenga A."/>
            <person name="Young D."/>
            <person name="Pisabarro A."/>
            <person name="Eastwood D.C."/>
            <person name="Martin F."/>
            <person name="Cullen D."/>
            <person name="Grigoriev I.V."/>
            <person name="Hibbett D.S."/>
        </authorList>
    </citation>
    <scope>NUCLEOTIDE SEQUENCE [LARGE SCALE GENOMIC DNA]</scope>
    <source>
        <strain evidence="2">FP-91666</strain>
    </source>
</reference>
<dbReference type="AlphaFoldDB" id="R7RZZ2"/>